<sequence>MSHQSPPISEVDATDDMHEALFAKRGCCFLMPCLASSQPSTRDGSVWWQRITTVDKLEPDERWWIRGWRRMREWSELVAGPRWKTFIRRFGRNHCCGGGGRVGNSSGGCGAMPNRSDHGKFRYDPLSYSLNFDDGKQTGHFDDEFPYRDYSMRFAAPSLPVSTKCSIDFDSDMMDKMKAITSLISSVLLKFIHEDFHEIYSRMSLLDRFLLLIVHAVDKMVPWHKLPVFLGLAYLEVRRHLHQEYNLLNVGQSPVGTRFDPANYPYRTADGKFNDPFNEGVGSQNSFFGRNCAPVDQKTKLLRPDPMVVATKLLGRRKFIDTGKQFNMIAASWIQFMIHDWIDHLEDTRQIELVAPKEVANKCPLSSFRFFKTKEVPTGFFEIKTGSLNIRTPWWDSSVIYGSNSKTLDRVRTYKDGKLKISEETGLLLHDDGGLAISGDIRNSWVGVSALQALFIKEHNAVCDAIKDENKDLEDEDLYRYARLVTSAVIAKIHTIDWTVQLLKTDTLLAGMRANWYGLLGKKFKDSFGHAGSSILGGVVGMKKPQNHGVSYSLTEDFTSVYRMHSLLPDHLQMRDIDDVPGTNKSLPLIKEISMENLIGRKGEETLSQIGFTKLMVSMGHQASGALELMNYPMWLRDIVPQDPNGQDRPDHVDLADLEIYRDRERNVPRYNDFRRSMFMIPITKWEDLTDDEEAIEVLDDVYDGDVEELDLLVGLMAEKKIKGFAISETAFYIFLIMATRRLEADRFFTSDFNETIYTKKGLKWVNTTESLKDVFDRHYPEMTDKWMNSESAFSVWDSPPVTKNPIPLYLRIPS</sequence>
<dbReference type="GO" id="GO:0046872">
    <property type="term" value="F:metal ion binding"/>
    <property type="evidence" value="ECO:0007669"/>
    <property type="project" value="UniProtKB-KW"/>
</dbReference>
<evidence type="ECO:0000256" key="4">
    <source>
        <dbReference type="ARBA" id="ARBA00022559"/>
    </source>
</evidence>
<keyword evidence="7" id="KW-0925">Oxylipin biosynthesis</keyword>
<dbReference type="SUPFAM" id="SSF48113">
    <property type="entry name" value="Heme-dependent peroxidases"/>
    <property type="match status" value="1"/>
</dbReference>
<keyword evidence="3" id="KW-0444">Lipid biosynthesis</keyword>
<reference evidence="16" key="1">
    <citation type="submission" date="2021-01" db="EMBL/GenBank/DDBJ databases">
        <authorList>
            <person name="Bezrukov I."/>
        </authorList>
    </citation>
    <scope>NUCLEOTIDE SEQUENCE</scope>
</reference>
<evidence type="ECO:0000256" key="14">
    <source>
        <dbReference type="ARBA" id="ARBA00023160"/>
    </source>
</evidence>
<dbReference type="AlphaFoldDB" id="A0A8S1ZRW9"/>
<keyword evidence="8" id="KW-0611">Plant defense</keyword>
<keyword evidence="4" id="KW-0575">Peroxidase</keyword>
<keyword evidence="14" id="KW-0275">Fatty acid biosynthesis</keyword>
<keyword evidence="6 15" id="KW-0479">Metal-binding</keyword>
<dbReference type="GO" id="GO:0001676">
    <property type="term" value="P:long-chain fatty acid metabolic process"/>
    <property type="evidence" value="ECO:0007669"/>
    <property type="project" value="UniProtKB-ARBA"/>
</dbReference>
<evidence type="ECO:0000313" key="16">
    <source>
        <dbReference type="EMBL" id="CAE5965765.1"/>
    </source>
</evidence>
<dbReference type="GO" id="GO:0006979">
    <property type="term" value="P:response to oxidative stress"/>
    <property type="evidence" value="ECO:0007669"/>
    <property type="project" value="InterPro"/>
</dbReference>
<comment type="cofactor">
    <cofactor evidence="2">
        <name>heme b</name>
        <dbReference type="ChEBI" id="CHEBI:60344"/>
    </cofactor>
</comment>
<evidence type="ECO:0000256" key="8">
    <source>
        <dbReference type="ARBA" id="ARBA00022821"/>
    </source>
</evidence>
<dbReference type="Proteomes" id="UP000682877">
    <property type="component" value="Chromosome 3"/>
</dbReference>
<dbReference type="CDD" id="cd09818">
    <property type="entry name" value="PIOX_like"/>
    <property type="match status" value="1"/>
</dbReference>
<name>A0A8S1ZRW9_ARAAE</name>
<keyword evidence="17" id="KW-1185">Reference proteome</keyword>
<evidence type="ECO:0000256" key="2">
    <source>
        <dbReference type="ARBA" id="ARBA00001970"/>
    </source>
</evidence>
<dbReference type="FunFam" id="1.10.640.10:FF:000011">
    <property type="entry name" value="Alpha-dioxygenase 1"/>
    <property type="match status" value="1"/>
</dbReference>
<evidence type="ECO:0000256" key="9">
    <source>
        <dbReference type="ARBA" id="ARBA00022832"/>
    </source>
</evidence>
<gene>
    <name evidence="16" type="ORF">AARE701A_LOCUS6062</name>
</gene>
<evidence type="ECO:0000256" key="7">
    <source>
        <dbReference type="ARBA" id="ARBA00022767"/>
    </source>
</evidence>
<evidence type="ECO:0000256" key="11">
    <source>
        <dbReference type="ARBA" id="ARBA00023002"/>
    </source>
</evidence>
<evidence type="ECO:0008006" key="18">
    <source>
        <dbReference type="Google" id="ProtNLM"/>
    </source>
</evidence>
<evidence type="ECO:0000256" key="15">
    <source>
        <dbReference type="PIRSR" id="PIRSR619791-2"/>
    </source>
</evidence>
<evidence type="ECO:0000256" key="5">
    <source>
        <dbReference type="ARBA" id="ARBA00022617"/>
    </source>
</evidence>
<protein>
    <recommendedName>
        <fullName evidence="18">Alpha-dioxygenase 1</fullName>
    </recommendedName>
</protein>
<keyword evidence="13" id="KW-0443">Lipid metabolism</keyword>
<dbReference type="PANTHER" id="PTHR11903:SF11">
    <property type="entry name" value="ALPHA-DIOXYGENASE 1"/>
    <property type="match status" value="1"/>
</dbReference>
<dbReference type="GO" id="GO:0006952">
    <property type="term" value="P:defense response"/>
    <property type="evidence" value="ECO:0007669"/>
    <property type="project" value="UniProtKB-KW"/>
</dbReference>
<evidence type="ECO:0000256" key="10">
    <source>
        <dbReference type="ARBA" id="ARBA00022964"/>
    </source>
</evidence>
<dbReference type="GO" id="GO:0006633">
    <property type="term" value="P:fatty acid biosynthetic process"/>
    <property type="evidence" value="ECO:0007669"/>
    <property type="project" value="UniProtKB-KW"/>
</dbReference>
<dbReference type="Gene3D" id="1.10.640.10">
    <property type="entry name" value="Haem peroxidase domain superfamily, animal type"/>
    <property type="match status" value="1"/>
</dbReference>
<dbReference type="InterPro" id="IPR034815">
    <property type="entry name" value="A_dioxygenase"/>
</dbReference>
<dbReference type="InterPro" id="IPR019791">
    <property type="entry name" value="Haem_peroxidase_animal"/>
</dbReference>
<evidence type="ECO:0000256" key="12">
    <source>
        <dbReference type="ARBA" id="ARBA00023004"/>
    </source>
</evidence>
<dbReference type="GO" id="GO:0016702">
    <property type="term" value="F:oxidoreductase activity, acting on single donors with incorporation of molecular oxygen, incorporation of two atoms of oxygen"/>
    <property type="evidence" value="ECO:0007669"/>
    <property type="project" value="TreeGrafter"/>
</dbReference>
<proteinExistence type="predicted"/>
<dbReference type="GO" id="GO:0004601">
    <property type="term" value="F:peroxidase activity"/>
    <property type="evidence" value="ECO:0007669"/>
    <property type="project" value="UniProtKB-KW"/>
</dbReference>
<evidence type="ECO:0000256" key="6">
    <source>
        <dbReference type="ARBA" id="ARBA00022723"/>
    </source>
</evidence>
<evidence type="ECO:0000256" key="3">
    <source>
        <dbReference type="ARBA" id="ARBA00022516"/>
    </source>
</evidence>
<keyword evidence="10" id="KW-0223">Dioxygenase</keyword>
<organism evidence="16 17">
    <name type="scientific">Arabidopsis arenosa</name>
    <name type="common">Sand rock-cress</name>
    <name type="synonym">Cardaminopsis arenosa</name>
    <dbReference type="NCBI Taxonomy" id="38785"/>
    <lineage>
        <taxon>Eukaryota</taxon>
        <taxon>Viridiplantae</taxon>
        <taxon>Streptophyta</taxon>
        <taxon>Embryophyta</taxon>
        <taxon>Tracheophyta</taxon>
        <taxon>Spermatophyta</taxon>
        <taxon>Magnoliopsida</taxon>
        <taxon>eudicotyledons</taxon>
        <taxon>Gunneridae</taxon>
        <taxon>Pentapetalae</taxon>
        <taxon>rosids</taxon>
        <taxon>malvids</taxon>
        <taxon>Brassicales</taxon>
        <taxon>Brassicaceae</taxon>
        <taxon>Camelineae</taxon>
        <taxon>Arabidopsis</taxon>
    </lineage>
</organism>
<feature type="binding site" description="axial binding residue" evidence="15">
    <location>
        <position position="565"/>
    </location>
    <ligand>
        <name>heme b</name>
        <dbReference type="ChEBI" id="CHEBI:60344"/>
    </ligand>
    <ligandPart>
        <name>Fe</name>
        <dbReference type="ChEBI" id="CHEBI:18248"/>
    </ligandPart>
</feature>
<keyword evidence="5 15" id="KW-0349">Heme</keyword>
<dbReference type="GO" id="GO:0031408">
    <property type="term" value="P:oxylipin biosynthetic process"/>
    <property type="evidence" value="ECO:0007669"/>
    <property type="project" value="UniProtKB-KW"/>
</dbReference>
<comment type="cofactor">
    <cofactor evidence="1">
        <name>Ca(2+)</name>
        <dbReference type="ChEBI" id="CHEBI:29108"/>
    </cofactor>
</comment>
<dbReference type="EMBL" id="LR999453">
    <property type="protein sequence ID" value="CAE5965765.1"/>
    <property type="molecule type" value="Genomic_DNA"/>
</dbReference>
<accession>A0A8S1ZRW9</accession>
<keyword evidence="9" id="KW-0276">Fatty acid metabolism</keyword>
<dbReference type="GO" id="GO:0020037">
    <property type="term" value="F:heme binding"/>
    <property type="evidence" value="ECO:0007669"/>
    <property type="project" value="InterPro"/>
</dbReference>
<dbReference type="InterPro" id="IPR010255">
    <property type="entry name" value="Haem_peroxidase_sf"/>
</dbReference>
<dbReference type="InterPro" id="IPR037120">
    <property type="entry name" value="Haem_peroxidase_sf_animal"/>
</dbReference>
<dbReference type="PROSITE" id="PS50292">
    <property type="entry name" value="PEROXIDASE_3"/>
    <property type="match status" value="1"/>
</dbReference>
<evidence type="ECO:0000313" key="17">
    <source>
        <dbReference type="Proteomes" id="UP000682877"/>
    </source>
</evidence>
<dbReference type="PANTHER" id="PTHR11903">
    <property type="entry name" value="PROSTAGLANDIN G/H SYNTHASE"/>
    <property type="match status" value="1"/>
</dbReference>
<dbReference type="Pfam" id="PF03098">
    <property type="entry name" value="An_peroxidase"/>
    <property type="match status" value="1"/>
</dbReference>
<evidence type="ECO:0000256" key="13">
    <source>
        <dbReference type="ARBA" id="ARBA00023098"/>
    </source>
</evidence>
<keyword evidence="12 15" id="KW-0408">Iron</keyword>
<dbReference type="InterPro" id="IPR050783">
    <property type="entry name" value="Oxylipin_biosynth_metab"/>
</dbReference>
<keyword evidence="11" id="KW-0560">Oxidoreductase</keyword>
<evidence type="ECO:0000256" key="1">
    <source>
        <dbReference type="ARBA" id="ARBA00001913"/>
    </source>
</evidence>